<name>A0ABV7AQT3_9GAMM</name>
<evidence type="ECO:0000313" key="2">
    <source>
        <dbReference type="Proteomes" id="UP001595457"/>
    </source>
</evidence>
<keyword evidence="2" id="KW-1185">Reference proteome</keyword>
<dbReference type="RefSeq" id="WP_377813274.1">
    <property type="nucleotide sequence ID" value="NZ_JBHRSJ010000010.1"/>
</dbReference>
<comment type="caution">
    <text evidence="1">The sequence shown here is derived from an EMBL/GenBank/DDBJ whole genome shotgun (WGS) entry which is preliminary data.</text>
</comment>
<evidence type="ECO:0000313" key="1">
    <source>
        <dbReference type="EMBL" id="MFC2971660.1"/>
    </source>
</evidence>
<protein>
    <recommendedName>
        <fullName evidence="3">CHAD domain-containing protein</fullName>
    </recommendedName>
</protein>
<accession>A0ABV7AQT3</accession>
<reference evidence="2" key="1">
    <citation type="journal article" date="2019" name="Int. J. Syst. Evol. Microbiol.">
        <title>The Global Catalogue of Microorganisms (GCM) 10K type strain sequencing project: providing services to taxonomists for standard genome sequencing and annotation.</title>
        <authorList>
            <consortium name="The Broad Institute Genomics Platform"/>
            <consortium name="The Broad Institute Genome Sequencing Center for Infectious Disease"/>
            <person name="Wu L."/>
            <person name="Ma J."/>
        </authorList>
    </citation>
    <scope>NUCLEOTIDE SEQUENCE [LARGE SCALE GENOMIC DNA]</scope>
    <source>
        <strain evidence="2">KCTC 62195</strain>
    </source>
</reference>
<gene>
    <name evidence="1" type="ORF">ACFOJE_05450</name>
</gene>
<sequence length="290" mass="33446">MPSSSFSLESPKVTEAQLKALMQNISDNDVITLDACCPRKPEPDFTVVELANCYRLAWQLLVSGVNVSYTRRLVAAITFHRSATPEQTTSFKLIRARFKQIRFACANYSEQHSYPERLHTITRLMGGFQDSFKNGQKLRTLWRGIKLWCRLRPGFFGELHESLVKAQLSTLESFQRYIATENQQLADAVGEETYLTARQFHELRKIVSRRIALNDTRRTLYPSPELDELSLFLATINGLMGKMHDELVLQEMRKELDYEKQKFKLPDEIASRIRALVMTQKGLHRSVAEV</sequence>
<evidence type="ECO:0008006" key="3">
    <source>
        <dbReference type="Google" id="ProtNLM"/>
    </source>
</evidence>
<proteinExistence type="predicted"/>
<dbReference type="Proteomes" id="UP001595457">
    <property type="component" value="Unassembled WGS sequence"/>
</dbReference>
<dbReference type="EMBL" id="JBHRSJ010000010">
    <property type="protein sequence ID" value="MFC2971660.1"/>
    <property type="molecule type" value="Genomic_DNA"/>
</dbReference>
<organism evidence="1 2">
    <name type="scientific">Azotobacter bryophylli</name>
    <dbReference type="NCBI Taxonomy" id="1986537"/>
    <lineage>
        <taxon>Bacteria</taxon>
        <taxon>Pseudomonadati</taxon>
        <taxon>Pseudomonadota</taxon>
        <taxon>Gammaproteobacteria</taxon>
        <taxon>Pseudomonadales</taxon>
        <taxon>Pseudomonadaceae</taxon>
        <taxon>Azotobacter</taxon>
    </lineage>
</organism>